<reference evidence="1" key="2">
    <citation type="submission" date="2020-08" db="EMBL/GenBank/DDBJ databases">
        <title>Plant Genome Project.</title>
        <authorList>
            <person name="Zhang R.-G."/>
        </authorList>
    </citation>
    <scope>NUCLEOTIDE SEQUENCE</scope>
    <source>
        <strain evidence="1">Huo1</strain>
        <tissue evidence="1">Leaf</tissue>
    </source>
</reference>
<reference evidence="1" key="1">
    <citation type="submission" date="2018-01" db="EMBL/GenBank/DDBJ databases">
        <authorList>
            <person name="Mao J.F."/>
        </authorList>
    </citation>
    <scope>NUCLEOTIDE SEQUENCE</scope>
    <source>
        <strain evidence="1">Huo1</strain>
        <tissue evidence="1">Leaf</tissue>
    </source>
</reference>
<proteinExistence type="predicted"/>
<accession>A0A8X8Y503</accession>
<dbReference type="AlphaFoldDB" id="A0A8X8Y503"/>
<evidence type="ECO:0000313" key="2">
    <source>
        <dbReference type="Proteomes" id="UP000298416"/>
    </source>
</evidence>
<comment type="caution">
    <text evidence="1">The sequence shown here is derived from an EMBL/GenBank/DDBJ whole genome shotgun (WGS) entry which is preliminary data.</text>
</comment>
<evidence type="ECO:0000313" key="1">
    <source>
        <dbReference type="EMBL" id="KAG6424719.1"/>
    </source>
</evidence>
<dbReference type="EMBL" id="PNBA02000005">
    <property type="protein sequence ID" value="KAG6424719.1"/>
    <property type="molecule type" value="Genomic_DNA"/>
</dbReference>
<protein>
    <submittedName>
        <fullName evidence="1">Uncharacterized protein</fullName>
    </submittedName>
</protein>
<gene>
    <name evidence="1" type="ORF">SASPL_115139</name>
</gene>
<name>A0A8X8Y503_SALSN</name>
<dbReference type="Proteomes" id="UP000298416">
    <property type="component" value="Unassembled WGS sequence"/>
</dbReference>
<keyword evidence="2" id="KW-1185">Reference proteome</keyword>
<sequence length="354" mass="39895">MKEKSSRLKQLISMVSCMTRAKCIAVRSKTDAMRALLMLTSLTLLSKKKSFSIVTITTKINHIFHHHHHKSGDEIDDNDPSKAIVLYSSNSAASCCKDISGGCETIREFYVEFVSNQFLFAFSSLASSSIRNQYLTCYLMDSSSYSEPTSTNGEAILFVDILLTYKIVLCKMHPPRAEELLLWCLLVEEGVMGKVVDIFSHYVVGYVIPICNVELRPYEGKKISSLDEGISFYEKYAQEACFDCRRFGNRSIGGVITFQYVVCNRQGFHTVDPLDVDVSIFEDVNVSDDDECSLTEISRLSSPSRPPTSPSITPELRHLISLDISVLRRIHDRSVSLHFRRVPSGFSDLEFLDS</sequence>
<organism evidence="1">
    <name type="scientific">Salvia splendens</name>
    <name type="common">Scarlet sage</name>
    <dbReference type="NCBI Taxonomy" id="180675"/>
    <lineage>
        <taxon>Eukaryota</taxon>
        <taxon>Viridiplantae</taxon>
        <taxon>Streptophyta</taxon>
        <taxon>Embryophyta</taxon>
        <taxon>Tracheophyta</taxon>
        <taxon>Spermatophyta</taxon>
        <taxon>Magnoliopsida</taxon>
        <taxon>eudicotyledons</taxon>
        <taxon>Gunneridae</taxon>
        <taxon>Pentapetalae</taxon>
        <taxon>asterids</taxon>
        <taxon>lamiids</taxon>
        <taxon>Lamiales</taxon>
        <taxon>Lamiaceae</taxon>
        <taxon>Nepetoideae</taxon>
        <taxon>Mentheae</taxon>
        <taxon>Salviinae</taxon>
        <taxon>Salvia</taxon>
        <taxon>Salvia subgen. Calosphace</taxon>
        <taxon>core Calosphace</taxon>
    </lineage>
</organism>